<feature type="transmembrane region" description="Helical" evidence="17">
    <location>
        <begin position="462"/>
        <end position="479"/>
    </location>
</feature>
<feature type="transmembrane region" description="Helical" evidence="17">
    <location>
        <begin position="300"/>
        <end position="319"/>
    </location>
</feature>
<dbReference type="Gene3D" id="1.10.287.70">
    <property type="match status" value="4"/>
</dbReference>
<dbReference type="InterPro" id="IPR027359">
    <property type="entry name" value="Volt_channel_dom_sf"/>
</dbReference>
<keyword evidence="9 17" id="KW-1133">Transmembrane helix</keyword>
<comment type="similarity">
    <text evidence="14">Belongs to the calcium channel alpha-1 subunit (TC 1.A.1.11) family.</text>
</comment>
<evidence type="ECO:0000259" key="18">
    <source>
        <dbReference type="Pfam" id="PF00520"/>
    </source>
</evidence>
<evidence type="ECO:0000256" key="4">
    <source>
        <dbReference type="ARBA" id="ARBA00022568"/>
    </source>
</evidence>
<dbReference type="Pfam" id="PF00520">
    <property type="entry name" value="Ion_trans"/>
    <property type="match status" value="4"/>
</dbReference>
<dbReference type="SUPFAM" id="SSF81324">
    <property type="entry name" value="Voltage-gated potassium channels"/>
    <property type="match status" value="4"/>
</dbReference>
<evidence type="ECO:0000256" key="15">
    <source>
        <dbReference type="ARBA" id="ARBA00067459"/>
    </source>
</evidence>
<evidence type="ECO:0000256" key="9">
    <source>
        <dbReference type="ARBA" id="ARBA00022989"/>
    </source>
</evidence>
<keyword evidence="8" id="KW-0851">Voltage-gated channel</keyword>
<dbReference type="Gene3D" id="1.20.120.350">
    <property type="entry name" value="Voltage-gated potassium channels. Chain C"/>
    <property type="match status" value="4"/>
</dbReference>
<feature type="compositionally biased region" description="Polar residues" evidence="16">
    <location>
        <begin position="1"/>
        <end position="14"/>
    </location>
</feature>
<feature type="region of interest" description="Disordered" evidence="16">
    <location>
        <begin position="1861"/>
        <end position="1881"/>
    </location>
</feature>
<feature type="transmembrane region" description="Helical" evidence="17">
    <location>
        <begin position="793"/>
        <end position="816"/>
    </location>
</feature>
<keyword evidence="20" id="KW-1185">Reference proteome</keyword>
<evidence type="ECO:0000256" key="3">
    <source>
        <dbReference type="ARBA" id="ARBA00022475"/>
    </source>
</evidence>
<feature type="transmembrane region" description="Helical" evidence="17">
    <location>
        <begin position="713"/>
        <end position="741"/>
    </location>
</feature>
<feature type="domain" description="Ion transport" evidence="18">
    <location>
        <begin position="1383"/>
        <end position="1629"/>
    </location>
</feature>
<dbReference type="EMBL" id="JARKIF010000004">
    <property type="protein sequence ID" value="KAJ7641306.1"/>
    <property type="molecule type" value="Genomic_DNA"/>
</dbReference>
<sequence>MSSSAVDRSLSPSPTRKRNSWGMDEDPFHDAWSHHAPRYGTPPADEDSSSLAGPSSVVSLFEDDDDAHLTGRHDDVTPKRQRTLRYSASPSPLRKTGTAIKHVSQNLRRASVRVVNMASVGLERLPDDKKDDDDHLPDLAQTLPIRGRTLGFLGPTSSVRLACFKFLVYPWTEPIILLLIIFNAVVLTIQAARSSTLTDSDLPIAVTGYFHTWEDYALFALFVVFTLEAFARIAVSGLLFDPDVRVSWSMAALILPSASPQTSTIQRSDTLALPFRLSVAASNALTRANAPYLRHSWSRIDALAIVSFYASFALSLASLESGTTASTHIRVFRALAALRTARLLTITAGTTAILHSLKTAQPLLASVAYFVVFAMGLFSIIGVQTFKGSLRRTCMLQPTLGEGEIDLGNSCGGFVDPLTGNDAAYITSGNRTGDIKGYICPLGQICREKDTNPLGNIESFDTIYYSVLQVIIIASANGWSPLMYSILDAEYFVASIFFILCVVILNFWLINLFVAVITNTFGAIRAETKKSAFGAGDAIAPAVVDPADDGWASSPTAATHPAIRRRANPAAILVRHWSMYWFFVILALASLALQATRTPDITPHQEHVLFLSELFITGLFDIEILLRIAGAFPDWRTFLGFGAHVGGDKGAARKEKDRRGPGQNWLDLGLAVATSVIQIPVIQRSSLYPWFTIFQLMRFYRVILVVPRMKPLLLAVFGNMYGLVNMTLFLILINFIAALVAVQFLRGDLSSDLPMNFGTIYNSFLAVYQVFSSENWTDVLYNTAKAESALGQGIITVLFVSGWLLFANFIVLQMFIAVINENFDVAEEAKKGKQAKTYWATTAPEEARATWIRRLNPYRWIRARPVEVRVEALPAGLVLPMQKSLVQAYSVPRDVFEDKDGKKANGSDTASMRTAAGTARHYSSKSLTALQKLFAGEQKGDIPLKTLRHARSETVGGGDALDDETERHLELIAAVRNETQTSNEEANDALYERRAQKADFIRDHPSYDKTFWIFSQKNYLRRWCQMLVQPAGGPRIFGTQQSPLFYPLFQVFLTLVVVGGIVVESVAHPVYRRNYFQTHGPVRGAWFDICESAFGLVFVVEFLVKIVADGFLFTPNAYVRSIWNLLDFVIMAGLLVNVTTGLIFVGGLSRVTRSLKALRALRLITLIDQMRTTFESLIISGALRILDAGILAILYMIPYAVWGLNIFNGKMNECNDTGVDGATSCLNEYPNTVYDDSSFGFLVPRVWDNPAPSTVFSFDTFRSSLLILFEIVSLEGWVDVMGVATSITGDNQQPENNVAQVNAIFFLIYNLLGAVVILTLFVSIIIGNFSSRTGSAFLTAQQREWIDLQRLFRRMRPSKEPRRRPTWPIRAWCFDRAVDKKGWWSRCMTAVFVVHIIVLMTQTFSTQNVVDGLRNDFFLVSTSIYCVDVLVRLYGLGWKSYKHNGWNTFDVVVAGGSLITTLIVRFGTIGFAVSQLQKLFLVCIAFKLVQRTDSLNKLFKTAVSSLPNIFSLLGLWLILFFFFGILFLEVFGLTKWNTGETRTQNFSSMGSTLVMLTFFTTGEGWNQYMHDYAIIYPRCTNLNTEENSDCGSVGWAFTLFIAWNLLSMYIFVNMFTGVVVENFSYVFQTTSSSNSVTRSQMRIYKKVWAEFADPQTGYLERKNYVRFLGRLSGVFEARIYPADFSIPNIQAQCKPSVESSYASRGRIVDGIDLEKLDKTLDRIDYASIRKRRATYCRIYHEVLVTHTNGRMSYTDMLILLAHHKIIVDREALILKDLVSRTGTTKLVTDLVNLDRVRSLLKTISHRRRFLQYKRQMLSASEPDIPSIVVDVMPATPPYTTRDISSAIYSTPSSPTPQRFFAPDVSLSSSTQLQRSSRRTSDISMLSGDIAGGFKSRESSISIEDPQQILQAMDNSVWGDLMMQAEEEENR</sequence>
<evidence type="ECO:0000256" key="2">
    <source>
        <dbReference type="ARBA" id="ARBA00022448"/>
    </source>
</evidence>
<evidence type="ECO:0000256" key="12">
    <source>
        <dbReference type="ARBA" id="ARBA00023180"/>
    </source>
</evidence>
<feature type="transmembrane region" description="Helical" evidence="17">
    <location>
        <begin position="491"/>
        <end position="517"/>
    </location>
</feature>
<keyword evidence="10" id="KW-0406">Ion transport</keyword>
<evidence type="ECO:0000256" key="10">
    <source>
        <dbReference type="ARBA" id="ARBA00023065"/>
    </source>
</evidence>
<feature type="transmembrane region" description="Helical" evidence="17">
    <location>
        <begin position="607"/>
        <end position="626"/>
    </location>
</feature>
<feature type="transmembrane region" description="Helical" evidence="17">
    <location>
        <begin position="216"/>
        <end position="240"/>
    </location>
</feature>
<evidence type="ECO:0000256" key="17">
    <source>
        <dbReference type="SAM" id="Phobius"/>
    </source>
</evidence>
<feature type="transmembrane region" description="Helical" evidence="17">
    <location>
        <begin position="1303"/>
        <end position="1326"/>
    </location>
</feature>
<accession>A0AAD7C7N1</accession>
<keyword evidence="11 17" id="KW-0472">Membrane</keyword>
<comment type="caution">
    <text evidence="19">The sequence shown here is derived from an EMBL/GenBank/DDBJ whole genome shotgun (WGS) entry which is preliminary data.</text>
</comment>
<dbReference type="InterPro" id="IPR005821">
    <property type="entry name" value="Ion_trans_dom"/>
</dbReference>
<gene>
    <name evidence="19" type="ORF">FB45DRAFT_354792</name>
</gene>
<feature type="transmembrane region" description="Helical" evidence="17">
    <location>
        <begin position="363"/>
        <end position="383"/>
    </location>
</feature>
<keyword evidence="7" id="KW-0106">Calcium</keyword>
<evidence type="ECO:0000256" key="5">
    <source>
        <dbReference type="ARBA" id="ARBA00022673"/>
    </source>
</evidence>
<evidence type="ECO:0000256" key="13">
    <source>
        <dbReference type="ARBA" id="ARBA00023303"/>
    </source>
</evidence>
<dbReference type="FunFam" id="1.10.287.70:FF:000093">
    <property type="entry name" value="Calcium channel subunit Cch1"/>
    <property type="match status" value="1"/>
</dbReference>
<evidence type="ECO:0000256" key="6">
    <source>
        <dbReference type="ARBA" id="ARBA00022692"/>
    </source>
</evidence>
<dbReference type="InterPro" id="IPR050599">
    <property type="entry name" value="VDCC_alpha-1_subunit"/>
</dbReference>
<evidence type="ECO:0000256" key="1">
    <source>
        <dbReference type="ARBA" id="ARBA00004651"/>
    </source>
</evidence>
<dbReference type="GO" id="GO:0098703">
    <property type="term" value="P:calcium ion import across plasma membrane"/>
    <property type="evidence" value="ECO:0007669"/>
    <property type="project" value="TreeGrafter"/>
</dbReference>
<feature type="transmembrane region" description="Helical" evidence="17">
    <location>
        <begin position="573"/>
        <end position="595"/>
    </location>
</feature>
<keyword evidence="12" id="KW-0325">Glycoprotein</keyword>
<keyword evidence="4" id="KW-0109">Calcium transport</keyword>
<feature type="transmembrane region" description="Helical" evidence="17">
    <location>
        <begin position="1593"/>
        <end position="1612"/>
    </location>
</feature>
<feature type="transmembrane region" description="Helical" evidence="17">
    <location>
        <begin position="1044"/>
        <end position="1063"/>
    </location>
</feature>
<dbReference type="GO" id="GO:0005891">
    <property type="term" value="C:voltage-gated calcium channel complex"/>
    <property type="evidence" value="ECO:0007669"/>
    <property type="project" value="TreeGrafter"/>
</dbReference>
<dbReference type="Proteomes" id="UP001221142">
    <property type="component" value="Unassembled WGS sequence"/>
</dbReference>
<feature type="domain" description="Ion transport" evidence="18">
    <location>
        <begin position="1047"/>
        <end position="1333"/>
    </location>
</feature>
<feature type="domain" description="Ion transport" evidence="18">
    <location>
        <begin position="579"/>
        <end position="829"/>
    </location>
</feature>
<feature type="domain" description="Ion transport" evidence="18">
    <location>
        <begin position="170"/>
        <end position="528"/>
    </location>
</feature>
<dbReference type="PANTHER" id="PTHR45628:SF7">
    <property type="entry name" value="VOLTAGE-DEPENDENT CALCIUM CHANNEL TYPE A SUBUNIT ALPHA-1"/>
    <property type="match status" value="1"/>
</dbReference>
<evidence type="ECO:0000256" key="16">
    <source>
        <dbReference type="SAM" id="MobiDB-lite"/>
    </source>
</evidence>
<feature type="transmembrane region" description="Helical" evidence="17">
    <location>
        <begin position="1417"/>
        <end position="1434"/>
    </location>
</feature>
<feature type="region of interest" description="Disordered" evidence="16">
    <location>
        <begin position="1"/>
        <end position="56"/>
    </location>
</feature>
<evidence type="ECO:0000313" key="19">
    <source>
        <dbReference type="EMBL" id="KAJ7641306.1"/>
    </source>
</evidence>
<feature type="transmembrane region" description="Helical" evidence="17">
    <location>
        <begin position="1172"/>
        <end position="1197"/>
    </location>
</feature>
<reference evidence="19" key="1">
    <citation type="submission" date="2023-03" db="EMBL/GenBank/DDBJ databases">
        <title>Massive genome expansion in bonnet fungi (Mycena s.s.) driven by repeated elements and novel gene families across ecological guilds.</title>
        <authorList>
            <consortium name="Lawrence Berkeley National Laboratory"/>
            <person name="Harder C.B."/>
            <person name="Miyauchi S."/>
            <person name="Viragh M."/>
            <person name="Kuo A."/>
            <person name="Thoen E."/>
            <person name="Andreopoulos B."/>
            <person name="Lu D."/>
            <person name="Skrede I."/>
            <person name="Drula E."/>
            <person name="Henrissat B."/>
            <person name="Morin E."/>
            <person name="Kohler A."/>
            <person name="Barry K."/>
            <person name="LaButti K."/>
            <person name="Morin E."/>
            <person name="Salamov A."/>
            <person name="Lipzen A."/>
            <person name="Mereny Z."/>
            <person name="Hegedus B."/>
            <person name="Baldrian P."/>
            <person name="Stursova M."/>
            <person name="Weitz H."/>
            <person name="Taylor A."/>
            <person name="Grigoriev I.V."/>
            <person name="Nagy L.G."/>
            <person name="Martin F."/>
            <person name="Kauserud H."/>
        </authorList>
    </citation>
    <scope>NUCLEOTIDE SEQUENCE</scope>
    <source>
        <strain evidence="19">9284</strain>
    </source>
</reference>
<keyword evidence="6 17" id="KW-0812">Transmembrane</keyword>
<protein>
    <recommendedName>
        <fullName evidence="15">Calcium-channel protein CCH1</fullName>
    </recommendedName>
</protein>
<keyword evidence="3" id="KW-1003">Cell membrane</keyword>
<evidence type="ECO:0000256" key="11">
    <source>
        <dbReference type="ARBA" id="ARBA00023136"/>
    </source>
</evidence>
<feature type="compositionally biased region" description="Low complexity" evidence="16">
    <location>
        <begin position="1865"/>
        <end position="1874"/>
    </location>
</feature>
<name>A0AAD7C7N1_9AGAR</name>
<keyword evidence="2" id="KW-0813">Transport</keyword>
<feature type="transmembrane region" description="Helical" evidence="17">
    <location>
        <begin position="1446"/>
        <end position="1463"/>
    </location>
</feature>
<evidence type="ECO:0000256" key="8">
    <source>
        <dbReference type="ARBA" id="ARBA00022882"/>
    </source>
</evidence>
<dbReference type="GO" id="GO:0008331">
    <property type="term" value="F:high voltage-gated calcium channel activity"/>
    <property type="evidence" value="ECO:0007669"/>
    <property type="project" value="TreeGrafter"/>
</dbReference>
<feature type="region of interest" description="Disordered" evidence="16">
    <location>
        <begin position="898"/>
        <end position="917"/>
    </location>
</feature>
<comment type="subcellular location">
    <subcellularLocation>
        <location evidence="1">Cell membrane</location>
        <topology evidence="1">Multi-pass membrane protein</topology>
    </subcellularLocation>
</comment>
<feature type="transmembrane region" description="Helical" evidence="17">
    <location>
        <begin position="1383"/>
        <end position="1405"/>
    </location>
</feature>
<keyword evidence="13" id="KW-0407">Ion channel</keyword>
<feature type="transmembrane region" description="Helical" evidence="17">
    <location>
        <begin position="1509"/>
        <end position="1528"/>
    </location>
</feature>
<proteinExistence type="inferred from homology"/>
<feature type="transmembrane region" description="Helical" evidence="17">
    <location>
        <begin position="1084"/>
        <end position="1108"/>
    </location>
</feature>
<organism evidence="19 20">
    <name type="scientific">Roridomyces roridus</name>
    <dbReference type="NCBI Taxonomy" id="1738132"/>
    <lineage>
        <taxon>Eukaryota</taxon>
        <taxon>Fungi</taxon>
        <taxon>Dikarya</taxon>
        <taxon>Basidiomycota</taxon>
        <taxon>Agaricomycotina</taxon>
        <taxon>Agaricomycetes</taxon>
        <taxon>Agaricomycetidae</taxon>
        <taxon>Agaricales</taxon>
        <taxon>Marasmiineae</taxon>
        <taxon>Mycenaceae</taxon>
        <taxon>Roridomyces</taxon>
    </lineage>
</organism>
<evidence type="ECO:0000256" key="14">
    <source>
        <dbReference type="ARBA" id="ARBA00061395"/>
    </source>
</evidence>
<feature type="transmembrane region" description="Helical" evidence="17">
    <location>
        <begin position="1128"/>
        <end position="1151"/>
    </location>
</feature>
<feature type="transmembrane region" description="Helical" evidence="17">
    <location>
        <begin position="175"/>
        <end position="196"/>
    </location>
</feature>
<dbReference type="PANTHER" id="PTHR45628">
    <property type="entry name" value="VOLTAGE-DEPENDENT CALCIUM CHANNEL TYPE A SUBUNIT ALPHA-1"/>
    <property type="match status" value="1"/>
</dbReference>
<keyword evidence="5" id="KW-0107">Calcium channel</keyword>
<evidence type="ECO:0000256" key="7">
    <source>
        <dbReference type="ARBA" id="ARBA00022837"/>
    </source>
</evidence>
<evidence type="ECO:0000313" key="20">
    <source>
        <dbReference type="Proteomes" id="UP001221142"/>
    </source>
</evidence>